<protein>
    <submittedName>
        <fullName evidence="1">Uncharacterized protein</fullName>
    </submittedName>
</protein>
<keyword evidence="2" id="KW-1185">Reference proteome</keyword>
<accession>A0A0R2HEI7</accession>
<name>A0A0R2HEI7_9FIRM</name>
<reference evidence="1 2" key="1">
    <citation type="journal article" date="2015" name="Genome Announc.">
        <title>Expanding the biotechnology potential of lactobacilli through comparative genomics of 213 strains and associated genera.</title>
        <authorList>
            <person name="Sun Z."/>
            <person name="Harris H.M."/>
            <person name="McCann A."/>
            <person name="Guo C."/>
            <person name="Argimon S."/>
            <person name="Zhang W."/>
            <person name="Yang X."/>
            <person name="Jeffery I.B."/>
            <person name="Cooney J.C."/>
            <person name="Kagawa T.F."/>
            <person name="Liu W."/>
            <person name="Song Y."/>
            <person name="Salvetti E."/>
            <person name="Wrobel A."/>
            <person name="Rasinkangas P."/>
            <person name="Parkhill J."/>
            <person name="Rea M.C."/>
            <person name="O'Sullivan O."/>
            <person name="Ritari J."/>
            <person name="Douillard F.P."/>
            <person name="Paul Ross R."/>
            <person name="Yang R."/>
            <person name="Briner A.E."/>
            <person name="Felis G.E."/>
            <person name="de Vos W.M."/>
            <person name="Barrangou R."/>
            <person name="Klaenhammer T.R."/>
            <person name="Caufield P.W."/>
            <person name="Cui Y."/>
            <person name="Zhang H."/>
            <person name="O'Toole P.W."/>
        </authorList>
    </citation>
    <scope>NUCLEOTIDE SEQUENCE [LARGE SCALE GENOMIC DNA]</scope>
    <source>
        <strain evidence="1 2">DSM 20405</strain>
    </source>
</reference>
<evidence type="ECO:0000313" key="1">
    <source>
        <dbReference type="EMBL" id="KRN51481.1"/>
    </source>
</evidence>
<dbReference type="EMBL" id="JQBL01000001">
    <property type="protein sequence ID" value="KRN51481.1"/>
    <property type="molecule type" value="Genomic_DNA"/>
</dbReference>
<dbReference type="PATRIC" id="fig|1410657.5.peg.100"/>
<dbReference type="Proteomes" id="UP000051841">
    <property type="component" value="Unassembled WGS sequence"/>
</dbReference>
<comment type="caution">
    <text evidence="1">The sequence shown here is derived from an EMBL/GenBank/DDBJ whole genome shotgun (WGS) entry which is preliminary data.</text>
</comment>
<organism evidence="1 2">
    <name type="scientific">Kandleria vitulina DSM 20405</name>
    <dbReference type="NCBI Taxonomy" id="1410657"/>
    <lineage>
        <taxon>Bacteria</taxon>
        <taxon>Bacillati</taxon>
        <taxon>Bacillota</taxon>
        <taxon>Erysipelotrichia</taxon>
        <taxon>Erysipelotrichales</taxon>
        <taxon>Coprobacillaceae</taxon>
        <taxon>Kandleria</taxon>
    </lineage>
</organism>
<dbReference type="RefSeq" id="WP_031590001.1">
    <property type="nucleotide sequence ID" value="NZ_JQBL01000001.1"/>
</dbReference>
<evidence type="ECO:0000313" key="2">
    <source>
        <dbReference type="Proteomes" id="UP000051841"/>
    </source>
</evidence>
<proteinExistence type="predicted"/>
<gene>
    <name evidence="1" type="ORF">IV49_GL000098</name>
</gene>
<sequence length="87" mass="10181">MPIIDDLKAFASQAMDEIEDAVEETKIKSQAKSISKEIMRNYAIIGKYYYEAFKNGETIPEELINTFRAIDEEQEELKKIEEKLKQF</sequence>
<dbReference type="AlphaFoldDB" id="A0A0R2HEI7"/>